<evidence type="ECO:0000313" key="3">
    <source>
        <dbReference type="Proteomes" id="UP001303946"/>
    </source>
</evidence>
<feature type="compositionally biased region" description="Low complexity" evidence="1">
    <location>
        <begin position="1"/>
        <end position="15"/>
    </location>
</feature>
<evidence type="ECO:0000256" key="1">
    <source>
        <dbReference type="SAM" id="MobiDB-lite"/>
    </source>
</evidence>
<sequence>MPAALTPAAQLAQHAKTPFPGASPEYDAARQKLLEEEIEFRRHMTRLTEQRRALPPGPVIAKNYRFKDEQGFEVGLRELFGDKTTLVTYFWMFGPQRDRPCPMCTNWLGAVNGNAADIKQRVALKILGRSPVSRQYAFAQERGWRDLNFVQTVGDDYAKDLGILTPDGNEYPALVVFQRDGDEVRLFWASEMTKEMADPGQDPRDAPDIASLWSILDLTPGGRGTDWYPKLQY</sequence>
<name>A0ABZ0CSR2_9BURK</name>
<feature type="region of interest" description="Disordered" evidence="1">
    <location>
        <begin position="1"/>
        <end position="23"/>
    </location>
</feature>
<evidence type="ECO:0000313" key="2">
    <source>
        <dbReference type="EMBL" id="WOB07551.1"/>
    </source>
</evidence>
<accession>A0ABZ0CSR2</accession>
<dbReference type="RefSeq" id="WP_316700210.1">
    <property type="nucleotide sequence ID" value="NZ_CP136336.1"/>
</dbReference>
<gene>
    <name evidence="2" type="ORF">RXV79_21895</name>
</gene>
<dbReference type="Pfam" id="PF05988">
    <property type="entry name" value="DUF899"/>
    <property type="match status" value="1"/>
</dbReference>
<dbReference type="InterPro" id="IPR036249">
    <property type="entry name" value="Thioredoxin-like_sf"/>
</dbReference>
<dbReference type="Gene3D" id="3.40.30.10">
    <property type="entry name" value="Glutaredoxin"/>
    <property type="match status" value="1"/>
</dbReference>
<reference evidence="2 3" key="1">
    <citation type="submission" date="2023-10" db="EMBL/GenBank/DDBJ databases">
        <title>Bacteria for the degradation of biodegradable plastic PBAT(Polybutylene adipate terephthalate).</title>
        <authorList>
            <person name="Weon H.-Y."/>
            <person name="Yeon J."/>
        </authorList>
    </citation>
    <scope>NUCLEOTIDE SEQUENCE [LARGE SCALE GENOMIC DNA]</scope>
    <source>
        <strain evidence="2 3">SBD 7-3</strain>
    </source>
</reference>
<dbReference type="SUPFAM" id="SSF52833">
    <property type="entry name" value="Thioredoxin-like"/>
    <property type="match status" value="1"/>
</dbReference>
<dbReference type="Proteomes" id="UP001303946">
    <property type="component" value="Chromosome"/>
</dbReference>
<dbReference type="EMBL" id="CP136336">
    <property type="protein sequence ID" value="WOB07551.1"/>
    <property type="molecule type" value="Genomic_DNA"/>
</dbReference>
<dbReference type="InterPro" id="IPR010296">
    <property type="entry name" value="DUF899_thioredox"/>
</dbReference>
<proteinExistence type="predicted"/>
<keyword evidence="3" id="KW-1185">Reference proteome</keyword>
<protein>
    <submittedName>
        <fullName evidence="2">DUF899 family protein</fullName>
    </submittedName>
</protein>
<organism evidence="2 3">
    <name type="scientific">Piscinibacter gummiphilus</name>
    <dbReference type="NCBI Taxonomy" id="946333"/>
    <lineage>
        <taxon>Bacteria</taxon>
        <taxon>Pseudomonadati</taxon>
        <taxon>Pseudomonadota</taxon>
        <taxon>Betaproteobacteria</taxon>
        <taxon>Burkholderiales</taxon>
        <taxon>Sphaerotilaceae</taxon>
        <taxon>Piscinibacter</taxon>
    </lineage>
</organism>